<keyword evidence="3" id="KW-1185">Reference proteome</keyword>
<evidence type="ECO:0000313" key="3">
    <source>
        <dbReference type="Proteomes" id="UP000696280"/>
    </source>
</evidence>
<proteinExistence type="predicted"/>
<organism evidence="2 3">
    <name type="scientific">Hymenoscyphus fraxineus</name>
    <dbReference type="NCBI Taxonomy" id="746836"/>
    <lineage>
        <taxon>Eukaryota</taxon>
        <taxon>Fungi</taxon>
        <taxon>Dikarya</taxon>
        <taxon>Ascomycota</taxon>
        <taxon>Pezizomycotina</taxon>
        <taxon>Leotiomycetes</taxon>
        <taxon>Helotiales</taxon>
        <taxon>Helotiaceae</taxon>
        <taxon>Hymenoscyphus</taxon>
    </lineage>
</organism>
<dbReference type="Proteomes" id="UP000696280">
    <property type="component" value="Unassembled WGS sequence"/>
</dbReference>
<evidence type="ECO:0000256" key="1">
    <source>
        <dbReference type="SAM" id="MobiDB-lite"/>
    </source>
</evidence>
<reference evidence="2" key="1">
    <citation type="submission" date="2021-07" db="EMBL/GenBank/DDBJ databases">
        <authorList>
            <person name="Durling M."/>
        </authorList>
    </citation>
    <scope>NUCLEOTIDE SEQUENCE</scope>
</reference>
<gene>
    <name evidence="2" type="ORF">HYFRA_00011508</name>
</gene>
<feature type="region of interest" description="Disordered" evidence="1">
    <location>
        <begin position="1"/>
        <end position="20"/>
    </location>
</feature>
<evidence type="ECO:0000313" key="2">
    <source>
        <dbReference type="EMBL" id="CAG8958667.1"/>
    </source>
</evidence>
<protein>
    <submittedName>
        <fullName evidence="2">Uncharacterized protein</fullName>
    </submittedName>
</protein>
<sequence length="120" mass="13131">MPRSPTILQTGGAQAQHRTAPHIPEGTDFYAARCSAVTVSSSNGLIAFLNIHPPQPFTPFESSTVTSAEHKYSDPNDYSQRLQIRHRAGAGNAPLLLDSSEGDSIDFVQQSQRLPFRRNP</sequence>
<comment type="caution">
    <text evidence="2">The sequence shown here is derived from an EMBL/GenBank/DDBJ whole genome shotgun (WGS) entry which is preliminary data.</text>
</comment>
<name>A0A9N9L6Y9_9HELO</name>
<feature type="compositionally biased region" description="Polar residues" evidence="1">
    <location>
        <begin position="1"/>
        <end position="17"/>
    </location>
</feature>
<dbReference type="AlphaFoldDB" id="A0A9N9L6Y9"/>
<dbReference type="EMBL" id="CAJVRL010000084">
    <property type="protein sequence ID" value="CAG8958667.1"/>
    <property type="molecule type" value="Genomic_DNA"/>
</dbReference>
<accession>A0A9N9L6Y9</accession>